<dbReference type="Pfam" id="PF19843">
    <property type="entry name" value="DUF6318"/>
    <property type="match status" value="1"/>
</dbReference>
<evidence type="ECO:0000313" key="4">
    <source>
        <dbReference type="EMBL" id="GAA0245674.1"/>
    </source>
</evidence>
<evidence type="ECO:0000313" key="5">
    <source>
        <dbReference type="Proteomes" id="UP001500967"/>
    </source>
</evidence>
<reference evidence="4 5" key="1">
    <citation type="journal article" date="2019" name="Int. J. Syst. Evol. Microbiol.">
        <title>The Global Catalogue of Microorganisms (GCM) 10K type strain sequencing project: providing services to taxonomists for standard genome sequencing and annotation.</title>
        <authorList>
            <consortium name="The Broad Institute Genomics Platform"/>
            <consortium name="The Broad Institute Genome Sequencing Center for Infectious Disease"/>
            <person name="Wu L."/>
            <person name="Ma J."/>
        </authorList>
    </citation>
    <scope>NUCLEOTIDE SEQUENCE [LARGE SCALE GENOMIC DNA]</scope>
    <source>
        <strain evidence="4 5">JCM 10425</strain>
    </source>
</reference>
<evidence type="ECO:0000256" key="1">
    <source>
        <dbReference type="SAM" id="MobiDB-lite"/>
    </source>
</evidence>
<gene>
    <name evidence="4" type="ORF">GCM10009539_33790</name>
</gene>
<feature type="chain" id="PRO_5046530214" description="DUF6318 domain-containing protein" evidence="2">
    <location>
        <begin position="19"/>
        <end position="188"/>
    </location>
</feature>
<sequence length="188" mass="19680">MRAARIARVVAAASLVVAALTACSSDSGSDPVIEPSAVPSSAKPTPPAPSPEAGQHDQVGASAFTEYWFSVLSYGVQSGDVELLRTVSDPKCTECTAAMGVIQDNYNDGGSLQGGVYTVREANTIENFAGQVMTVAVSYDRSPRSGTSPLGQPRGRLDGKSFADCDVRVLWNGKNWVVRGVDAAEQLI</sequence>
<dbReference type="Proteomes" id="UP001500967">
    <property type="component" value="Unassembled WGS sequence"/>
</dbReference>
<protein>
    <recommendedName>
        <fullName evidence="3">DUF6318 domain-containing protein</fullName>
    </recommendedName>
</protein>
<dbReference type="PROSITE" id="PS51257">
    <property type="entry name" value="PROKAR_LIPOPROTEIN"/>
    <property type="match status" value="1"/>
</dbReference>
<name>A0ABN0UC41_9ACTN</name>
<dbReference type="InterPro" id="IPR046281">
    <property type="entry name" value="DUF6318"/>
</dbReference>
<dbReference type="EMBL" id="BAAAGX010000014">
    <property type="protein sequence ID" value="GAA0245674.1"/>
    <property type="molecule type" value="Genomic_DNA"/>
</dbReference>
<keyword evidence="5" id="KW-1185">Reference proteome</keyword>
<evidence type="ECO:0000259" key="3">
    <source>
        <dbReference type="Pfam" id="PF19843"/>
    </source>
</evidence>
<keyword evidence="2" id="KW-0732">Signal</keyword>
<comment type="caution">
    <text evidence="4">The sequence shown here is derived from an EMBL/GenBank/DDBJ whole genome shotgun (WGS) entry which is preliminary data.</text>
</comment>
<feature type="region of interest" description="Disordered" evidence="1">
    <location>
        <begin position="24"/>
        <end position="56"/>
    </location>
</feature>
<evidence type="ECO:0000256" key="2">
    <source>
        <dbReference type="SAM" id="SignalP"/>
    </source>
</evidence>
<accession>A0ABN0UC41</accession>
<feature type="domain" description="DUF6318" evidence="3">
    <location>
        <begin position="42"/>
        <end position="179"/>
    </location>
</feature>
<proteinExistence type="predicted"/>
<feature type="signal peptide" evidence="2">
    <location>
        <begin position="1"/>
        <end position="18"/>
    </location>
</feature>
<organism evidence="4 5">
    <name type="scientific">Cryptosporangium japonicum</name>
    <dbReference type="NCBI Taxonomy" id="80872"/>
    <lineage>
        <taxon>Bacteria</taxon>
        <taxon>Bacillati</taxon>
        <taxon>Actinomycetota</taxon>
        <taxon>Actinomycetes</taxon>
        <taxon>Cryptosporangiales</taxon>
        <taxon>Cryptosporangiaceae</taxon>
        <taxon>Cryptosporangium</taxon>
    </lineage>
</organism>